<accession>A0A9W4SVF8</accession>
<dbReference type="EMBL" id="CAMKVN010002674">
    <property type="protein sequence ID" value="CAI2182116.1"/>
    <property type="molecule type" value="Genomic_DNA"/>
</dbReference>
<dbReference type="AlphaFoldDB" id="A0A9W4SVF8"/>
<dbReference type="SUPFAM" id="SSF52540">
    <property type="entry name" value="P-loop containing nucleoside triphosphate hydrolases"/>
    <property type="match status" value="1"/>
</dbReference>
<comment type="caution">
    <text evidence="1">The sequence shown here is derived from an EMBL/GenBank/DDBJ whole genome shotgun (WGS) entry which is preliminary data.</text>
</comment>
<organism evidence="1 2">
    <name type="scientific">Funneliformis geosporum</name>
    <dbReference type="NCBI Taxonomy" id="1117311"/>
    <lineage>
        <taxon>Eukaryota</taxon>
        <taxon>Fungi</taxon>
        <taxon>Fungi incertae sedis</taxon>
        <taxon>Mucoromycota</taxon>
        <taxon>Glomeromycotina</taxon>
        <taxon>Glomeromycetes</taxon>
        <taxon>Glomerales</taxon>
        <taxon>Glomeraceae</taxon>
        <taxon>Funneliformis</taxon>
    </lineage>
</organism>
<dbReference type="InterPro" id="IPR003477">
    <property type="entry name" value="PemK-like"/>
</dbReference>
<proteinExistence type="predicted"/>
<dbReference type="GO" id="GO:0006402">
    <property type="term" value="P:mRNA catabolic process"/>
    <property type="evidence" value="ECO:0007669"/>
    <property type="project" value="TreeGrafter"/>
</dbReference>
<dbReference type="Proteomes" id="UP001153678">
    <property type="component" value="Unassembled WGS sequence"/>
</dbReference>
<dbReference type="InterPro" id="IPR027417">
    <property type="entry name" value="P-loop_NTPase"/>
</dbReference>
<dbReference type="SUPFAM" id="SSF50118">
    <property type="entry name" value="Cell growth inhibitor/plasmid maintenance toxic component"/>
    <property type="match status" value="1"/>
</dbReference>
<dbReference type="Gene3D" id="2.30.30.110">
    <property type="match status" value="1"/>
</dbReference>
<sequence length="293" mass="33564">MMRKIKIENDMIIKRGEVYKFRVSRKETEGTEQQKNRPAVIISTNRLNKKNIRFVAVPITSKKLEKVYDFEVPVMVANRQGKALCDQIRVYNETRLIKKEGKLGILNEKELKEIGEKVLALLDFEELIDLRKSQGIKPLINCQSFPYFPPELLKKGYDYLIIDAPARISKESLEIAKQANLIIQPVRPSLDDLNPAIREFNGLFKAGISKSKLNFLINAVGSPAMEKNTREYLSPAGYFIFPVALEEKVSYQEAQNQGLSIGEVKYKRLQEQQKAIVEAIYKGKTKDEKNVNL</sequence>
<feature type="non-terminal residue" evidence="1">
    <location>
        <position position="1"/>
    </location>
</feature>
<dbReference type="GO" id="GO:0004521">
    <property type="term" value="F:RNA endonuclease activity"/>
    <property type="evidence" value="ECO:0007669"/>
    <property type="project" value="TreeGrafter"/>
</dbReference>
<evidence type="ECO:0000313" key="2">
    <source>
        <dbReference type="Proteomes" id="UP001153678"/>
    </source>
</evidence>
<dbReference type="OrthoDB" id="2388282at2759"/>
<reference evidence="1" key="1">
    <citation type="submission" date="2022-08" db="EMBL/GenBank/DDBJ databases">
        <authorList>
            <person name="Kallberg Y."/>
            <person name="Tangrot J."/>
            <person name="Rosling A."/>
        </authorList>
    </citation>
    <scope>NUCLEOTIDE SEQUENCE</scope>
    <source>
        <strain evidence="1">Wild A</strain>
    </source>
</reference>
<dbReference type="Gene3D" id="3.40.50.300">
    <property type="entry name" value="P-loop containing nucleotide triphosphate hydrolases"/>
    <property type="match status" value="1"/>
</dbReference>
<dbReference type="Pfam" id="PF02452">
    <property type="entry name" value="PemK_toxin"/>
    <property type="match status" value="1"/>
</dbReference>
<evidence type="ECO:0000313" key="1">
    <source>
        <dbReference type="EMBL" id="CAI2182116.1"/>
    </source>
</evidence>
<dbReference type="GO" id="GO:0003677">
    <property type="term" value="F:DNA binding"/>
    <property type="evidence" value="ECO:0007669"/>
    <property type="project" value="InterPro"/>
</dbReference>
<protein>
    <submittedName>
        <fullName evidence="1">16813_t:CDS:1</fullName>
    </submittedName>
</protein>
<dbReference type="GO" id="GO:0016075">
    <property type="term" value="P:rRNA catabolic process"/>
    <property type="evidence" value="ECO:0007669"/>
    <property type="project" value="TreeGrafter"/>
</dbReference>
<name>A0A9W4SVF8_9GLOM</name>
<gene>
    <name evidence="1" type="ORF">FWILDA_LOCUS10421</name>
</gene>
<keyword evidence="2" id="KW-1185">Reference proteome</keyword>
<dbReference type="PANTHER" id="PTHR33988">
    <property type="entry name" value="ENDORIBONUCLEASE MAZF-RELATED"/>
    <property type="match status" value="1"/>
</dbReference>
<dbReference type="InterPro" id="IPR011067">
    <property type="entry name" value="Plasmid_toxin/cell-grow_inhib"/>
</dbReference>